<dbReference type="GO" id="GO:0008270">
    <property type="term" value="F:zinc ion binding"/>
    <property type="evidence" value="ECO:0007669"/>
    <property type="project" value="InterPro"/>
</dbReference>
<dbReference type="InterPro" id="IPR036977">
    <property type="entry name" value="DNA_primase_Znf_CHC2"/>
</dbReference>
<evidence type="ECO:0000256" key="1">
    <source>
        <dbReference type="ARBA" id="ARBA00022478"/>
    </source>
</evidence>
<dbReference type="Gene3D" id="3.90.580.10">
    <property type="entry name" value="Zinc finger, CHC2-type domain"/>
    <property type="match status" value="1"/>
</dbReference>
<dbReference type="InterPro" id="IPR027032">
    <property type="entry name" value="Twinkle-like"/>
</dbReference>
<feature type="domain" description="Toprim" evidence="7">
    <location>
        <begin position="194"/>
        <end position="280"/>
    </location>
</feature>
<dbReference type="SUPFAM" id="SSF56731">
    <property type="entry name" value="DNA primase core"/>
    <property type="match status" value="1"/>
</dbReference>
<dbReference type="Pfam" id="PF13155">
    <property type="entry name" value="Toprim_2"/>
    <property type="match status" value="1"/>
</dbReference>
<dbReference type="GO" id="GO:0003697">
    <property type="term" value="F:single-stranded DNA binding"/>
    <property type="evidence" value="ECO:0007669"/>
    <property type="project" value="InterPro"/>
</dbReference>
<dbReference type="PANTHER" id="PTHR12873">
    <property type="entry name" value="T7-LIKE MITOCHONDRIAL DNA HELICASE"/>
    <property type="match status" value="1"/>
</dbReference>
<name>A0A6H1ZUA5_9ZZZZ</name>
<keyword evidence="4" id="KW-0548">Nucleotidyltransferase</keyword>
<dbReference type="GO" id="GO:0016779">
    <property type="term" value="F:nucleotidyltransferase activity"/>
    <property type="evidence" value="ECO:0007669"/>
    <property type="project" value="UniProtKB-KW"/>
</dbReference>
<dbReference type="PANTHER" id="PTHR12873:SF0">
    <property type="entry name" value="TWINKLE MTDNA HELICASE"/>
    <property type="match status" value="1"/>
</dbReference>
<dbReference type="GO" id="GO:0043139">
    <property type="term" value="F:5'-3' DNA helicase activity"/>
    <property type="evidence" value="ECO:0007669"/>
    <property type="project" value="InterPro"/>
</dbReference>
<keyword evidence="6" id="KW-0804">Transcription</keyword>
<dbReference type="InterPro" id="IPR034154">
    <property type="entry name" value="TOPRIM_DnaG/twinkle"/>
</dbReference>
<dbReference type="GO" id="GO:0000428">
    <property type="term" value="C:DNA-directed RNA polymerase complex"/>
    <property type="evidence" value="ECO:0007669"/>
    <property type="project" value="UniProtKB-KW"/>
</dbReference>
<dbReference type="EMBL" id="MT144221">
    <property type="protein sequence ID" value="QJA50855.1"/>
    <property type="molecule type" value="Genomic_DNA"/>
</dbReference>
<evidence type="ECO:0000313" key="9">
    <source>
        <dbReference type="EMBL" id="QJA50855.1"/>
    </source>
</evidence>
<evidence type="ECO:0000259" key="7">
    <source>
        <dbReference type="PROSITE" id="PS50880"/>
    </source>
</evidence>
<dbReference type="InterPro" id="IPR027417">
    <property type="entry name" value="P-loop_NTPase"/>
</dbReference>
<dbReference type="InterPro" id="IPR006171">
    <property type="entry name" value="TOPRIM_dom"/>
</dbReference>
<protein>
    <submittedName>
        <fullName evidence="9">Putative DNA topoisomerase-primase</fullName>
    </submittedName>
</protein>
<keyword evidence="5" id="KW-0235">DNA replication</keyword>
<keyword evidence="3" id="KW-0808">Transferase</keyword>
<dbReference type="CDD" id="cd01029">
    <property type="entry name" value="TOPRIM_primases"/>
    <property type="match status" value="1"/>
</dbReference>
<dbReference type="SUPFAM" id="SSF52540">
    <property type="entry name" value="P-loop containing nucleoside triphosphate hydrolases"/>
    <property type="match status" value="1"/>
</dbReference>
<sequence>MDITELSRLLSDRAESVAIHLLPNGKKEHNEWVVGNINGHPGKSCKVRIEGSKKGVWSDFATGDKGDLIDLWKMARGLSFKESLQDIKNYLGIREEKREVREHKRPKLPKTTTKIQKSVIGYLRGRGLKDESIKAYKVYEDNGKILFPSFRNDELIFYKNLAIERNENGKKITWVSPECEPCLFGWQAIDPERREIVICEGEIDAMTLYQYGKPAVSVPFGGGAGGKQNWIEYEWENLEQYEVIYLCMDMDEEGKKASREIANRLGLHRCKIVDLPHKDANECLKKGVAPIDIFTVFSNAYTIDPDELKRAGVFTKAVIEKYYPSDGRQPGYNLPWEKTHGRIRILPSEVSVWAGYNGAGKSLFLGQVMVEALKQTLKACIASFEMSAEKTLYRLIYQELGSQPTKVQIQIEMEKLNNGLWIFDLVGTGKPDKMMEVFKYAYQRYGITQFVVDSLAKLGMAEDDYAGQKQIVERFGDFVRQTNAHIHLIAHARKGRDEFSPPRKMDIKGTGAITDMVDNVYIIHRNKAKYKELANAKVNNKPISDILKKPDTLLICDKSRENGSDAEGIYGLYFDNYFRIFTEERREFYESNRNDIQGLPDEEQA</sequence>
<proteinExistence type="predicted"/>
<accession>A0A6H1ZUA5</accession>
<feature type="domain" description="SF4 helicase" evidence="8">
    <location>
        <begin position="325"/>
        <end position="588"/>
    </location>
</feature>
<dbReference type="PROSITE" id="PS50880">
    <property type="entry name" value="TOPRIM"/>
    <property type="match status" value="1"/>
</dbReference>
<evidence type="ECO:0000256" key="4">
    <source>
        <dbReference type="ARBA" id="ARBA00022695"/>
    </source>
</evidence>
<dbReference type="AlphaFoldDB" id="A0A6H1ZUA5"/>
<organism evidence="9">
    <name type="scientific">viral metagenome</name>
    <dbReference type="NCBI Taxonomy" id="1070528"/>
    <lineage>
        <taxon>unclassified sequences</taxon>
        <taxon>metagenomes</taxon>
        <taxon>organismal metagenomes</taxon>
    </lineage>
</organism>
<dbReference type="GO" id="GO:0005524">
    <property type="term" value="F:ATP binding"/>
    <property type="evidence" value="ECO:0007669"/>
    <property type="project" value="InterPro"/>
</dbReference>
<evidence type="ECO:0000256" key="5">
    <source>
        <dbReference type="ARBA" id="ARBA00022705"/>
    </source>
</evidence>
<gene>
    <name evidence="9" type="ORF">TM448A01913_0010</name>
</gene>
<evidence type="ECO:0000256" key="3">
    <source>
        <dbReference type="ARBA" id="ARBA00022679"/>
    </source>
</evidence>
<keyword evidence="1" id="KW-0240">DNA-directed RNA polymerase</keyword>
<evidence type="ECO:0000256" key="6">
    <source>
        <dbReference type="ARBA" id="ARBA00023163"/>
    </source>
</evidence>
<keyword evidence="9" id="KW-0413">Isomerase</keyword>
<dbReference type="PROSITE" id="PS51199">
    <property type="entry name" value="SF4_HELICASE"/>
    <property type="match status" value="1"/>
</dbReference>
<dbReference type="InterPro" id="IPR007694">
    <property type="entry name" value="DNA_helicase_DnaB-like_C"/>
</dbReference>
<dbReference type="GO" id="GO:1990077">
    <property type="term" value="C:primosome complex"/>
    <property type="evidence" value="ECO:0007669"/>
    <property type="project" value="UniProtKB-KW"/>
</dbReference>
<dbReference type="SUPFAM" id="SSF57783">
    <property type="entry name" value="Zinc beta-ribbon"/>
    <property type="match status" value="1"/>
</dbReference>
<dbReference type="Gene3D" id="3.40.50.300">
    <property type="entry name" value="P-loop containing nucleotide triphosphate hydrolases"/>
    <property type="match status" value="1"/>
</dbReference>
<dbReference type="Gene3D" id="3.40.1360.10">
    <property type="match status" value="1"/>
</dbReference>
<dbReference type="GO" id="GO:0006269">
    <property type="term" value="P:DNA replication, synthesis of primer"/>
    <property type="evidence" value="ECO:0007669"/>
    <property type="project" value="UniProtKB-KW"/>
</dbReference>
<evidence type="ECO:0000256" key="2">
    <source>
        <dbReference type="ARBA" id="ARBA00022515"/>
    </source>
</evidence>
<reference evidence="9" key="1">
    <citation type="submission" date="2020-03" db="EMBL/GenBank/DDBJ databases">
        <title>The deep terrestrial virosphere.</title>
        <authorList>
            <person name="Holmfeldt K."/>
            <person name="Nilsson E."/>
            <person name="Simone D."/>
            <person name="Lopez-Fernandez M."/>
            <person name="Wu X."/>
            <person name="de Brujin I."/>
            <person name="Lundin D."/>
            <person name="Andersson A."/>
            <person name="Bertilsson S."/>
            <person name="Dopson M."/>
        </authorList>
    </citation>
    <scope>NUCLEOTIDE SEQUENCE</scope>
    <source>
        <strain evidence="9">TM448A01913</strain>
    </source>
</reference>
<keyword evidence="2" id="KW-0639">Primosome</keyword>
<evidence type="ECO:0000259" key="8">
    <source>
        <dbReference type="PROSITE" id="PS51199"/>
    </source>
</evidence>